<protein>
    <submittedName>
        <fullName evidence="1">Uncharacterized protein</fullName>
    </submittedName>
</protein>
<keyword evidence="2" id="KW-1185">Reference proteome</keyword>
<sequence>MDDPDAREKRRRTGRLISSKLQCNQSRALEDSDRKTMSFGLIDTTAFCLRAKNQSMDLCDSGKPADSYSDLGSASIFKREELVSNEKKFEQRLIYEKYAIEEVFVDDGLMMLVAQCTSRGKKYREMKQSTTIREERITSVDC</sequence>
<organism evidence="1 2">
    <name type="scientific">Dorcoceras hygrometricum</name>
    <dbReference type="NCBI Taxonomy" id="472368"/>
    <lineage>
        <taxon>Eukaryota</taxon>
        <taxon>Viridiplantae</taxon>
        <taxon>Streptophyta</taxon>
        <taxon>Embryophyta</taxon>
        <taxon>Tracheophyta</taxon>
        <taxon>Spermatophyta</taxon>
        <taxon>Magnoliopsida</taxon>
        <taxon>eudicotyledons</taxon>
        <taxon>Gunneridae</taxon>
        <taxon>Pentapetalae</taxon>
        <taxon>asterids</taxon>
        <taxon>lamiids</taxon>
        <taxon>Lamiales</taxon>
        <taxon>Gesneriaceae</taxon>
        <taxon>Didymocarpoideae</taxon>
        <taxon>Trichosporeae</taxon>
        <taxon>Loxocarpinae</taxon>
        <taxon>Dorcoceras</taxon>
    </lineage>
</organism>
<dbReference type="EMBL" id="KQ999315">
    <property type="protein sequence ID" value="KZV41961.1"/>
    <property type="molecule type" value="Genomic_DNA"/>
</dbReference>
<name>A0A2Z7C7L0_9LAMI</name>
<accession>A0A2Z7C7L0</accession>
<dbReference type="Proteomes" id="UP000250235">
    <property type="component" value="Unassembled WGS sequence"/>
</dbReference>
<evidence type="ECO:0000313" key="1">
    <source>
        <dbReference type="EMBL" id="KZV41961.1"/>
    </source>
</evidence>
<gene>
    <name evidence="1" type="ORF">F511_29760</name>
</gene>
<reference evidence="1 2" key="1">
    <citation type="journal article" date="2015" name="Proc. Natl. Acad. Sci. U.S.A.">
        <title>The resurrection genome of Boea hygrometrica: A blueprint for survival of dehydration.</title>
        <authorList>
            <person name="Xiao L."/>
            <person name="Yang G."/>
            <person name="Zhang L."/>
            <person name="Yang X."/>
            <person name="Zhao S."/>
            <person name="Ji Z."/>
            <person name="Zhou Q."/>
            <person name="Hu M."/>
            <person name="Wang Y."/>
            <person name="Chen M."/>
            <person name="Xu Y."/>
            <person name="Jin H."/>
            <person name="Xiao X."/>
            <person name="Hu G."/>
            <person name="Bao F."/>
            <person name="Hu Y."/>
            <person name="Wan P."/>
            <person name="Li L."/>
            <person name="Deng X."/>
            <person name="Kuang T."/>
            <person name="Xiang C."/>
            <person name="Zhu J.K."/>
            <person name="Oliver M.J."/>
            <person name="He Y."/>
        </authorList>
    </citation>
    <scope>NUCLEOTIDE SEQUENCE [LARGE SCALE GENOMIC DNA]</scope>
    <source>
        <strain evidence="2">cv. XS01</strain>
    </source>
</reference>
<evidence type="ECO:0000313" key="2">
    <source>
        <dbReference type="Proteomes" id="UP000250235"/>
    </source>
</evidence>
<proteinExistence type="predicted"/>
<dbReference type="AlphaFoldDB" id="A0A2Z7C7L0"/>